<dbReference type="Pfam" id="PF02624">
    <property type="entry name" value="YcaO"/>
    <property type="match status" value="1"/>
</dbReference>
<accession>A0ABX1FRS5</accession>
<dbReference type="SUPFAM" id="SSF69572">
    <property type="entry name" value="Activating enzymes of the ubiquitin-like proteins"/>
    <property type="match status" value="1"/>
</dbReference>
<dbReference type="Proteomes" id="UP001515943">
    <property type="component" value="Unassembled WGS sequence"/>
</dbReference>
<dbReference type="RefSeq" id="WP_167978100.1">
    <property type="nucleotide sequence ID" value="NZ_VSRL01000176.1"/>
</dbReference>
<organism evidence="2 3">
    <name type="scientific">Lentzea indica</name>
    <dbReference type="NCBI Taxonomy" id="2604800"/>
    <lineage>
        <taxon>Bacteria</taxon>
        <taxon>Bacillati</taxon>
        <taxon>Actinomycetota</taxon>
        <taxon>Actinomycetes</taxon>
        <taxon>Pseudonocardiales</taxon>
        <taxon>Pseudonocardiaceae</taxon>
        <taxon>Lentzea</taxon>
    </lineage>
</organism>
<dbReference type="Gene3D" id="3.30.160.660">
    <property type="match status" value="1"/>
</dbReference>
<proteinExistence type="predicted"/>
<dbReference type="NCBIfam" id="TIGR03882">
    <property type="entry name" value="cyclo_dehyd_2"/>
    <property type="match status" value="1"/>
</dbReference>
<dbReference type="InterPro" id="IPR027624">
    <property type="entry name" value="TOMM_cyclo_SagD"/>
</dbReference>
<dbReference type="InterPro" id="IPR035985">
    <property type="entry name" value="Ubiquitin-activating_enz"/>
</dbReference>
<dbReference type="InterPro" id="IPR022291">
    <property type="entry name" value="Bacteriocin_synth_cyclodeHase"/>
</dbReference>
<dbReference type="NCBIfam" id="TIGR00702">
    <property type="entry name" value="YcaO-type kinase domain"/>
    <property type="match status" value="1"/>
</dbReference>
<dbReference type="Gene3D" id="3.30.1330.230">
    <property type="match status" value="1"/>
</dbReference>
<name>A0ABX1FRS5_9PSEU</name>
<dbReference type="NCBIfam" id="TIGR03604">
    <property type="entry name" value="TOMM_cyclo_SagD"/>
    <property type="match status" value="1"/>
</dbReference>
<dbReference type="Gene3D" id="3.40.50.720">
    <property type="entry name" value="NAD(P)-binding Rossmann-like Domain"/>
    <property type="match status" value="1"/>
</dbReference>
<gene>
    <name evidence="2" type="ORF">FXN61_33705</name>
</gene>
<evidence type="ECO:0000313" key="2">
    <source>
        <dbReference type="EMBL" id="NKE61452.1"/>
    </source>
</evidence>
<keyword evidence="3" id="KW-1185">Reference proteome</keyword>
<dbReference type="PROSITE" id="PS51664">
    <property type="entry name" value="YCAO"/>
    <property type="match status" value="1"/>
</dbReference>
<sequence>MYPDGLRRPRLKAHLVVRVVAPDKVFLLSETGHHLVRGEAAAAIAPLLDGRRTVPEIAAAVASEVSLPECLFALAKFHRFGHVVDGAPEADVRRTAAWDARGIDPGAASVALRVAEAGLIAVGDVDLSGPRDALVASGVRVGAEHGDITIVVTDDYLNPRLGDFGDRPWLLAKPVGDEIWLGPFFRPGVTGCWYCLRERLSGNRPVARYLNHTDPGPLRTSVAALPHTTGVAAHLIAGAAVTALTTGGLPALEGVLVSYDLVGLTSERHPLIRQPHCPSCGDPALLRPCPRVRLVSRPAQSRDGGYRVEAPEATFRRLEKHVDRLLGAVTSLRQLSDVDLAPSYVAGHNFALNTNNIDGLRRTLRGQSGGKGRTDVQARVSAVCEAIERYCGVWSPGRQTTVGSYAELGPQKAVAVEDLLLFSADQYANRQSFNREGAGRLHHVPEPYHHARPIEWTSAWSLTHDRERLLPAAFTWFGHPELTAYPFCIADSNGNAAGNTLEEAILQGFCELVERDSVALWWYNHVRRPAVDLGSLRSQYVDALRSYYADLGRELWMLDLTTDLGVPAFAAVSRRTDHPVEDVLVAFGAHLDPRTAALRALTELNQFLPAVATREADGGTRYLEDDPSTLDWWHTTRVAAQPWLLPDPDAAPVSVDMTELSGDLAEQVRRCVDLAANAGLEVIVCDQTRPDIELHVVKVVVPGMRHFWRRVAPGRLYDVPVRLGWIDKPVAEGDLNPVSVFF</sequence>
<dbReference type="Gene3D" id="3.90.930.60">
    <property type="match status" value="1"/>
</dbReference>
<reference evidence="2 3" key="1">
    <citation type="submission" date="2019-08" db="EMBL/GenBank/DDBJ databases">
        <title>Lentzea from Indian Himalayas.</title>
        <authorList>
            <person name="Mandal S."/>
            <person name="Mallick Gupta A."/>
            <person name="Maiti P.K."/>
            <person name="Sarkar J."/>
            <person name="Mandal S."/>
        </authorList>
    </citation>
    <scope>NUCLEOTIDE SEQUENCE [LARGE SCALE GENOMIC DNA]</scope>
    <source>
        <strain evidence="2 3">PSKA42</strain>
    </source>
</reference>
<evidence type="ECO:0000259" key="1">
    <source>
        <dbReference type="PROSITE" id="PS51664"/>
    </source>
</evidence>
<evidence type="ECO:0000313" key="3">
    <source>
        <dbReference type="Proteomes" id="UP001515943"/>
    </source>
</evidence>
<dbReference type="PANTHER" id="PTHR37809:SF1">
    <property type="entry name" value="RIBOSOMAL PROTEIN S12 METHYLTHIOTRANSFERASE ACCESSORY FACTOR YCAO"/>
    <property type="match status" value="1"/>
</dbReference>
<dbReference type="EMBL" id="VSRL01000176">
    <property type="protein sequence ID" value="NKE61452.1"/>
    <property type="molecule type" value="Genomic_DNA"/>
</dbReference>
<dbReference type="PANTHER" id="PTHR37809">
    <property type="entry name" value="RIBOSOMAL PROTEIN S12 METHYLTHIOTRANSFERASE ACCESSORY FACTOR YCAO"/>
    <property type="match status" value="1"/>
</dbReference>
<protein>
    <submittedName>
        <fullName evidence="2">TOMM leader peptide-binding protein</fullName>
    </submittedName>
</protein>
<comment type="caution">
    <text evidence="2">The sequence shown here is derived from an EMBL/GenBank/DDBJ whole genome shotgun (WGS) entry which is preliminary data.</text>
</comment>
<dbReference type="InterPro" id="IPR049274">
    <property type="entry name" value="LynD/TruD_wHTH-like"/>
</dbReference>
<dbReference type="Pfam" id="PF21084">
    <property type="entry name" value="WHD_DUF4423_like"/>
    <property type="match status" value="1"/>
</dbReference>
<dbReference type="InterPro" id="IPR003776">
    <property type="entry name" value="YcaO-like_dom"/>
</dbReference>
<feature type="domain" description="YcaO" evidence="1">
    <location>
        <begin position="370"/>
        <end position="742"/>
    </location>
</feature>
<dbReference type="Gene3D" id="3.30.40.250">
    <property type="match status" value="1"/>
</dbReference>